<accession>A0A0G0ZDM6</accession>
<evidence type="ECO:0000259" key="2">
    <source>
        <dbReference type="Pfam" id="PF00710"/>
    </source>
</evidence>
<dbReference type="EMBL" id="LCDD01000013">
    <property type="protein sequence ID" value="KKS46794.1"/>
    <property type="molecule type" value="Genomic_DNA"/>
</dbReference>
<proteinExistence type="predicted"/>
<dbReference type="InterPro" id="IPR037152">
    <property type="entry name" value="L-asparaginase_N_sf"/>
</dbReference>
<evidence type="ECO:0000256" key="1">
    <source>
        <dbReference type="PIRSR" id="PIRSR001220-2"/>
    </source>
</evidence>
<comment type="caution">
    <text evidence="3">The sequence shown here is derived from an EMBL/GenBank/DDBJ whole genome shotgun (WGS) entry which is preliminary data.</text>
</comment>
<dbReference type="Gene3D" id="3.40.50.40">
    <property type="match status" value="1"/>
</dbReference>
<dbReference type="InterPro" id="IPR036152">
    <property type="entry name" value="Asp/glu_Ase-like_sf"/>
</dbReference>
<organism evidence="3 4">
    <name type="scientific">Candidatus Gottesmanbacteria bacterium GW2011_GWA2_42_18</name>
    <dbReference type="NCBI Taxonomy" id="1618442"/>
    <lineage>
        <taxon>Bacteria</taxon>
        <taxon>Candidatus Gottesmaniibacteriota</taxon>
    </lineage>
</organism>
<dbReference type="InterPro" id="IPR027474">
    <property type="entry name" value="L-asparaginase_N"/>
</dbReference>
<evidence type="ECO:0000313" key="4">
    <source>
        <dbReference type="Proteomes" id="UP000034320"/>
    </source>
</evidence>
<dbReference type="SUPFAM" id="SSF53774">
    <property type="entry name" value="Glutaminase/Asparaginase"/>
    <property type="match status" value="1"/>
</dbReference>
<dbReference type="PIRSF" id="PIRSF001220">
    <property type="entry name" value="L-ASNase_gatD"/>
    <property type="match status" value="1"/>
</dbReference>
<dbReference type="PIRSF" id="PIRSF500176">
    <property type="entry name" value="L_ASNase"/>
    <property type="match status" value="1"/>
</dbReference>
<dbReference type="SMART" id="SM00870">
    <property type="entry name" value="Asparaginase"/>
    <property type="match status" value="1"/>
</dbReference>
<dbReference type="Pfam" id="PF00710">
    <property type="entry name" value="Asparaginase"/>
    <property type="match status" value="1"/>
</dbReference>
<dbReference type="InterPro" id="IPR027473">
    <property type="entry name" value="L-asparaginase_C"/>
</dbReference>
<feature type="binding site" evidence="1">
    <location>
        <position position="133"/>
    </location>
    <ligand>
        <name>substrate</name>
    </ligand>
</feature>
<protein>
    <recommendedName>
        <fullName evidence="2">L-asparaginase N-terminal domain-containing protein</fullName>
    </recommendedName>
</protein>
<dbReference type="AlphaFoldDB" id="A0A0G0ZDM6"/>
<dbReference type="Gene3D" id="3.40.50.1170">
    <property type="entry name" value="L-asparaginase, N-terminal domain"/>
    <property type="match status" value="1"/>
</dbReference>
<dbReference type="InterPro" id="IPR006034">
    <property type="entry name" value="Asparaginase/glutaminase-like"/>
</dbReference>
<name>A0A0G0ZDM6_9BACT</name>
<feature type="domain" description="L-asparaginase N-terminal" evidence="2">
    <location>
        <begin position="37"/>
        <end position="261"/>
    </location>
</feature>
<sequence length="428" mass="48006">MGVKQKKSLDSRVWKSIANWKNYFEIQKDILKSSFTFIAQGGTIDSLKNELNKLSPSPHPLTIEKTIGKNTLQINKLILKNVIRTDNLGHLFPWTFTQGKDIKIPWVDLKFRKSARISSFDSGQENFSHFIASLHFSINELSQVENLIISQGTDTLANKACLFAVMLSPYLYASKKKVIFIGSSESGYVEDSLAISNITGGIYTGLEKQLHGGVYIVTAIRKDQNQVIEILPGLGTVKLHSDGIFHSPNSGAILQIVNNRIFKTSLCDDLYERIKNMEIFPYLSRFYFRETTFDRLEKAFKLAHIVSVDNDSQIIPLLYNKGKRIFIIKARGSGTAPIDWKKQLVNIVVKKNVTVLVITSADSGDVNLKKYAAGLDIKKVISGRTLREEAAMTLAVIGHDLKMNEGYTGDDIQQLIDRFCYLSGMIGD</sequence>
<reference evidence="3 4" key="1">
    <citation type="journal article" date="2015" name="Nature">
        <title>rRNA introns, odd ribosomes, and small enigmatic genomes across a large radiation of phyla.</title>
        <authorList>
            <person name="Brown C.T."/>
            <person name="Hug L.A."/>
            <person name="Thomas B.C."/>
            <person name="Sharon I."/>
            <person name="Castelle C.J."/>
            <person name="Singh A."/>
            <person name="Wilkins M.J."/>
            <person name="Williams K.H."/>
            <person name="Banfield J.F."/>
        </authorList>
    </citation>
    <scope>NUCLEOTIDE SEQUENCE [LARGE SCALE GENOMIC DNA]</scope>
</reference>
<evidence type="ECO:0000313" key="3">
    <source>
        <dbReference type="EMBL" id="KKS46794.1"/>
    </source>
</evidence>
<feature type="binding site" evidence="1">
    <location>
        <begin position="153"/>
        <end position="154"/>
    </location>
    <ligand>
        <name>substrate</name>
    </ligand>
</feature>
<dbReference type="Proteomes" id="UP000034320">
    <property type="component" value="Unassembled WGS sequence"/>
</dbReference>
<dbReference type="PRINTS" id="PR00139">
    <property type="entry name" value="ASNGLNASE"/>
</dbReference>
<gene>
    <name evidence="3" type="ORF">UV09_C0013G0027</name>
</gene>